<evidence type="ECO:0000313" key="3">
    <source>
        <dbReference type="EMBL" id="GAA2490562.1"/>
    </source>
</evidence>
<dbReference type="CDD" id="cd06170">
    <property type="entry name" value="LuxR_C_like"/>
    <property type="match status" value="1"/>
</dbReference>
<dbReference type="PRINTS" id="PR00038">
    <property type="entry name" value="HTHLUXR"/>
</dbReference>
<proteinExistence type="predicted"/>
<comment type="caution">
    <text evidence="3">The sequence shown here is derived from an EMBL/GenBank/DDBJ whole genome shotgun (WGS) entry which is preliminary data.</text>
</comment>
<sequence>MSDRRRLAAATARDLAVAAARGESLAPWLPAVVEALRAESGVGVTRIDRSGPSVGISVETAGSEPVSVELAGLAAEVADQHPALLSLSPTEAVRVSDLVVIKDFWHTEVYERMHGYLDGRYPMAMLLHASPTEVMFIGAHRSSSDFGDEDVEALELIQRPLAAALAFRAALDATTAVLRDEGGPAALEVGITGPAALCADYRPTRREAEVLTLAAAGWTNVRIARQLGIAERTVRKHLSSVYEQSGRSGRAAAAAWWASLQDSD</sequence>
<dbReference type="Gene3D" id="1.10.10.10">
    <property type="entry name" value="Winged helix-like DNA-binding domain superfamily/Winged helix DNA-binding domain"/>
    <property type="match status" value="1"/>
</dbReference>
<accession>A0ABN3LW61</accession>
<dbReference type="InterPro" id="IPR036388">
    <property type="entry name" value="WH-like_DNA-bd_sf"/>
</dbReference>
<dbReference type="SUPFAM" id="SSF46894">
    <property type="entry name" value="C-terminal effector domain of the bipartite response regulators"/>
    <property type="match status" value="1"/>
</dbReference>
<reference evidence="4" key="1">
    <citation type="journal article" date="2019" name="Int. J. Syst. Evol. Microbiol.">
        <title>The Global Catalogue of Microorganisms (GCM) 10K type strain sequencing project: providing services to taxonomists for standard genome sequencing and annotation.</title>
        <authorList>
            <consortium name="The Broad Institute Genomics Platform"/>
            <consortium name="The Broad Institute Genome Sequencing Center for Infectious Disease"/>
            <person name="Wu L."/>
            <person name="Ma J."/>
        </authorList>
    </citation>
    <scope>NUCLEOTIDE SEQUENCE [LARGE SCALE GENOMIC DNA]</scope>
    <source>
        <strain evidence="4">JCM 16259</strain>
    </source>
</reference>
<keyword evidence="1" id="KW-0238">DNA-binding</keyword>
<dbReference type="RefSeq" id="WP_344255887.1">
    <property type="nucleotide sequence ID" value="NZ_BAAARE010000013.1"/>
</dbReference>
<dbReference type="InterPro" id="IPR039420">
    <property type="entry name" value="WalR-like"/>
</dbReference>
<dbReference type="Pfam" id="PF00196">
    <property type="entry name" value="GerE"/>
    <property type="match status" value="1"/>
</dbReference>
<evidence type="ECO:0000259" key="2">
    <source>
        <dbReference type="PROSITE" id="PS50043"/>
    </source>
</evidence>
<name>A0ABN3LW61_9MICO</name>
<organism evidence="3 4">
    <name type="scientific">Terrabacter carboxydivorans</name>
    <dbReference type="NCBI Taxonomy" id="619730"/>
    <lineage>
        <taxon>Bacteria</taxon>
        <taxon>Bacillati</taxon>
        <taxon>Actinomycetota</taxon>
        <taxon>Actinomycetes</taxon>
        <taxon>Micrococcales</taxon>
        <taxon>Intrasporangiaceae</taxon>
        <taxon>Terrabacter</taxon>
    </lineage>
</organism>
<dbReference type="InterPro" id="IPR016032">
    <property type="entry name" value="Sig_transdc_resp-reg_C-effctor"/>
</dbReference>
<dbReference type="SMART" id="SM00421">
    <property type="entry name" value="HTH_LUXR"/>
    <property type="match status" value="1"/>
</dbReference>
<keyword evidence="4" id="KW-1185">Reference proteome</keyword>
<dbReference type="PROSITE" id="PS50043">
    <property type="entry name" value="HTH_LUXR_2"/>
    <property type="match status" value="1"/>
</dbReference>
<evidence type="ECO:0000256" key="1">
    <source>
        <dbReference type="ARBA" id="ARBA00023125"/>
    </source>
</evidence>
<feature type="domain" description="HTH luxR-type" evidence="2">
    <location>
        <begin position="196"/>
        <end position="261"/>
    </location>
</feature>
<dbReference type="Proteomes" id="UP001500730">
    <property type="component" value="Unassembled WGS sequence"/>
</dbReference>
<dbReference type="EMBL" id="BAAARE010000013">
    <property type="protein sequence ID" value="GAA2490562.1"/>
    <property type="molecule type" value="Genomic_DNA"/>
</dbReference>
<dbReference type="PANTHER" id="PTHR43214">
    <property type="entry name" value="TWO-COMPONENT RESPONSE REGULATOR"/>
    <property type="match status" value="1"/>
</dbReference>
<dbReference type="InterPro" id="IPR000792">
    <property type="entry name" value="Tscrpt_reg_LuxR_C"/>
</dbReference>
<gene>
    <name evidence="3" type="ORF">GCM10009858_30760</name>
</gene>
<protein>
    <recommendedName>
        <fullName evidence="2">HTH luxR-type domain-containing protein</fullName>
    </recommendedName>
</protein>
<evidence type="ECO:0000313" key="4">
    <source>
        <dbReference type="Proteomes" id="UP001500730"/>
    </source>
</evidence>